<proteinExistence type="predicted"/>
<evidence type="ECO:0000259" key="3">
    <source>
        <dbReference type="PROSITE" id="PS50106"/>
    </source>
</evidence>
<accession>A0A2M7E4Q4</accession>
<reference evidence="5" key="1">
    <citation type="submission" date="2017-09" db="EMBL/GenBank/DDBJ databases">
        <title>Depth-based differentiation of microbial function through sediment-hosted aquifers and enrichment of novel symbionts in the deep terrestrial subsurface.</title>
        <authorList>
            <person name="Probst A.J."/>
            <person name="Ladd B."/>
            <person name="Jarett J.K."/>
            <person name="Geller-Mcgrath D.E."/>
            <person name="Sieber C.M.K."/>
            <person name="Emerson J.B."/>
            <person name="Anantharaman K."/>
            <person name="Thomas B.C."/>
            <person name="Malmstrom R."/>
            <person name="Stieglmeier M."/>
            <person name="Klingl A."/>
            <person name="Woyke T."/>
            <person name="Ryan C.M."/>
            <person name="Banfield J.F."/>
        </authorList>
    </citation>
    <scope>NUCLEOTIDE SEQUENCE [LARGE SCALE GENOMIC DNA]</scope>
</reference>
<dbReference type="InterPro" id="IPR001478">
    <property type="entry name" value="PDZ"/>
</dbReference>
<keyword evidence="2" id="KW-0472">Membrane</keyword>
<evidence type="ECO:0000313" key="4">
    <source>
        <dbReference type="EMBL" id="PIV62696.1"/>
    </source>
</evidence>
<gene>
    <name evidence="4" type="ORF">COS12_01425</name>
</gene>
<dbReference type="InterPro" id="IPR041489">
    <property type="entry name" value="PDZ_6"/>
</dbReference>
<name>A0A2M7E4Q4_9BACT</name>
<keyword evidence="2" id="KW-1133">Transmembrane helix</keyword>
<feature type="region of interest" description="Disordered" evidence="1">
    <location>
        <begin position="1"/>
        <end position="25"/>
    </location>
</feature>
<organism evidence="4 5">
    <name type="scientific">Candidatus Roizmanbacteria bacterium CG01_land_8_20_14_3_00_33_9</name>
    <dbReference type="NCBI Taxonomy" id="1974843"/>
    <lineage>
        <taxon>Bacteria</taxon>
        <taxon>Candidatus Roizmaniibacteriota</taxon>
    </lineage>
</organism>
<evidence type="ECO:0000256" key="2">
    <source>
        <dbReference type="SAM" id="Phobius"/>
    </source>
</evidence>
<evidence type="ECO:0000313" key="5">
    <source>
        <dbReference type="Proteomes" id="UP000230116"/>
    </source>
</evidence>
<dbReference type="Gene3D" id="2.30.42.10">
    <property type="match status" value="1"/>
</dbReference>
<dbReference type="EMBL" id="PETM01000032">
    <property type="protein sequence ID" value="PIV62696.1"/>
    <property type="molecule type" value="Genomic_DNA"/>
</dbReference>
<dbReference type="Proteomes" id="UP000230116">
    <property type="component" value="Unassembled WGS sequence"/>
</dbReference>
<dbReference type="Pfam" id="PF17820">
    <property type="entry name" value="PDZ_6"/>
    <property type="match status" value="1"/>
</dbReference>
<comment type="caution">
    <text evidence="4">The sequence shown here is derived from an EMBL/GenBank/DDBJ whole genome shotgun (WGS) entry which is preliminary data.</text>
</comment>
<feature type="compositionally biased region" description="Basic residues" evidence="1">
    <location>
        <begin position="1"/>
        <end position="14"/>
    </location>
</feature>
<protein>
    <recommendedName>
        <fullName evidence="3">PDZ domain-containing protein</fullName>
    </recommendedName>
</protein>
<evidence type="ECO:0000256" key="1">
    <source>
        <dbReference type="SAM" id="MobiDB-lite"/>
    </source>
</evidence>
<keyword evidence="2" id="KW-0812">Transmembrane</keyword>
<feature type="transmembrane region" description="Helical" evidence="2">
    <location>
        <begin position="40"/>
        <end position="57"/>
    </location>
</feature>
<dbReference type="AlphaFoldDB" id="A0A2M7E4Q4"/>
<sequence>MKKTTSQHHKHKETHHSEVNHPRRYHNADKQKVAIKKSKIFILICLFVFLLILPLIINRKLLNNKNAEVLLDQKQYYYGVGVGITFDNGKAVVTRVIVGTPAEKAGILLNDIITKVDSIPVSIENSRDLCREIRGQEGSVVNLSIL</sequence>
<dbReference type="PROSITE" id="PS50106">
    <property type="entry name" value="PDZ"/>
    <property type="match status" value="1"/>
</dbReference>
<dbReference type="SUPFAM" id="SSF50156">
    <property type="entry name" value="PDZ domain-like"/>
    <property type="match status" value="1"/>
</dbReference>
<feature type="compositionally biased region" description="Basic and acidic residues" evidence="1">
    <location>
        <begin position="15"/>
        <end position="25"/>
    </location>
</feature>
<feature type="non-terminal residue" evidence="4">
    <location>
        <position position="146"/>
    </location>
</feature>
<dbReference type="InterPro" id="IPR036034">
    <property type="entry name" value="PDZ_sf"/>
</dbReference>
<feature type="domain" description="PDZ" evidence="3">
    <location>
        <begin position="68"/>
        <end position="125"/>
    </location>
</feature>